<protein>
    <submittedName>
        <fullName evidence="6">PIN domain nuclease, a component of toxin-antitoxin system (PIN domain)</fullName>
    </submittedName>
</protein>
<feature type="domain" description="PIN" evidence="5">
    <location>
        <begin position="4"/>
        <end position="119"/>
    </location>
</feature>
<dbReference type="GO" id="GO:0046872">
    <property type="term" value="F:metal ion binding"/>
    <property type="evidence" value="ECO:0007669"/>
    <property type="project" value="UniProtKB-KW"/>
</dbReference>
<dbReference type="InterPro" id="IPR052919">
    <property type="entry name" value="TA_system_RNase"/>
</dbReference>
<dbReference type="OrthoDB" id="9798990at2"/>
<dbReference type="GO" id="GO:0004518">
    <property type="term" value="F:nuclease activity"/>
    <property type="evidence" value="ECO:0007669"/>
    <property type="project" value="UniProtKB-KW"/>
</dbReference>
<keyword evidence="2" id="KW-0479">Metal-binding</keyword>
<reference evidence="7" key="1">
    <citation type="submission" date="2016-10" db="EMBL/GenBank/DDBJ databases">
        <authorList>
            <person name="Varghese N."/>
            <person name="Submissions S."/>
        </authorList>
    </citation>
    <scope>NUCLEOTIDE SEQUENCE [LARGE SCALE GENOMIC DNA]</scope>
    <source>
        <strain evidence="7">DSM 45419</strain>
    </source>
</reference>
<keyword evidence="4" id="KW-0460">Magnesium</keyword>
<gene>
    <name evidence="6" type="ORF">SAMN05660642_00868</name>
</gene>
<evidence type="ECO:0000259" key="5">
    <source>
        <dbReference type="Pfam" id="PF01850"/>
    </source>
</evidence>
<dbReference type="InterPro" id="IPR041705">
    <property type="entry name" value="PIN_Sll0205"/>
</dbReference>
<keyword evidence="1" id="KW-0540">Nuclease</keyword>
<evidence type="ECO:0000256" key="4">
    <source>
        <dbReference type="ARBA" id="ARBA00022842"/>
    </source>
</evidence>
<evidence type="ECO:0000256" key="1">
    <source>
        <dbReference type="ARBA" id="ARBA00022722"/>
    </source>
</evidence>
<dbReference type="EMBL" id="FNHE01000002">
    <property type="protein sequence ID" value="SDL80688.1"/>
    <property type="molecule type" value="Genomic_DNA"/>
</dbReference>
<evidence type="ECO:0000256" key="2">
    <source>
        <dbReference type="ARBA" id="ARBA00022723"/>
    </source>
</evidence>
<sequence length="124" mass="13725">MTLLLDTHVLLWWLFGDPRLTATMREAIADPTSTVLVSAVTAWEMAIKAAVGKLAVPDHLTQQLRQEGFDALPVTVEDGLAAGALPRHHSDPFDRMLIAQAARRRFVLVTADRRFADYDVTTLS</sequence>
<dbReference type="STRING" id="1137991.SAMN05660642_00868"/>
<keyword evidence="7" id="KW-1185">Reference proteome</keyword>
<dbReference type="PANTHER" id="PTHR36173">
    <property type="entry name" value="RIBONUCLEASE VAPC16-RELATED"/>
    <property type="match status" value="1"/>
</dbReference>
<keyword evidence="3" id="KW-0378">Hydrolase</keyword>
<dbReference type="SUPFAM" id="SSF88723">
    <property type="entry name" value="PIN domain-like"/>
    <property type="match status" value="1"/>
</dbReference>
<dbReference type="Pfam" id="PF01850">
    <property type="entry name" value="PIN"/>
    <property type="match status" value="1"/>
</dbReference>
<dbReference type="RefSeq" id="WP_091214292.1">
    <property type="nucleotide sequence ID" value="NZ_FNHE01000002.1"/>
</dbReference>
<proteinExistence type="predicted"/>
<dbReference type="CDD" id="cd09872">
    <property type="entry name" value="PIN_Sll0205-like"/>
    <property type="match status" value="1"/>
</dbReference>
<evidence type="ECO:0000313" key="6">
    <source>
        <dbReference type="EMBL" id="SDL80688.1"/>
    </source>
</evidence>
<organism evidence="6 7">
    <name type="scientific">Geodermatophilus siccatus</name>
    <dbReference type="NCBI Taxonomy" id="1137991"/>
    <lineage>
        <taxon>Bacteria</taxon>
        <taxon>Bacillati</taxon>
        <taxon>Actinomycetota</taxon>
        <taxon>Actinomycetes</taxon>
        <taxon>Geodermatophilales</taxon>
        <taxon>Geodermatophilaceae</taxon>
        <taxon>Geodermatophilus</taxon>
    </lineage>
</organism>
<accession>A0A1G9N2G3</accession>
<dbReference type="GO" id="GO:0016787">
    <property type="term" value="F:hydrolase activity"/>
    <property type="evidence" value="ECO:0007669"/>
    <property type="project" value="UniProtKB-KW"/>
</dbReference>
<evidence type="ECO:0000313" key="7">
    <source>
        <dbReference type="Proteomes" id="UP000198680"/>
    </source>
</evidence>
<dbReference type="InterPro" id="IPR029060">
    <property type="entry name" value="PIN-like_dom_sf"/>
</dbReference>
<dbReference type="AlphaFoldDB" id="A0A1G9N2G3"/>
<dbReference type="PANTHER" id="PTHR36173:SF2">
    <property type="entry name" value="RIBONUCLEASE VAPC16"/>
    <property type="match status" value="1"/>
</dbReference>
<name>A0A1G9N2G3_9ACTN</name>
<evidence type="ECO:0000256" key="3">
    <source>
        <dbReference type="ARBA" id="ARBA00022801"/>
    </source>
</evidence>
<dbReference type="Gene3D" id="3.40.50.1010">
    <property type="entry name" value="5'-nuclease"/>
    <property type="match status" value="1"/>
</dbReference>
<dbReference type="InterPro" id="IPR002716">
    <property type="entry name" value="PIN_dom"/>
</dbReference>
<dbReference type="Proteomes" id="UP000198680">
    <property type="component" value="Unassembled WGS sequence"/>
</dbReference>